<dbReference type="InterPro" id="IPR007296">
    <property type="entry name" value="DUF403"/>
</dbReference>
<dbReference type="Gene3D" id="3.40.50.11290">
    <property type="match status" value="1"/>
</dbReference>
<dbReference type="EMBL" id="JABWDU010000006">
    <property type="protein sequence ID" value="NVD41610.1"/>
    <property type="molecule type" value="Genomic_DNA"/>
</dbReference>
<name>A0A7Y6UPQ1_9HYPH</name>
<gene>
    <name evidence="3" type="ORF">HT585_22335</name>
</gene>
<keyword evidence="4" id="KW-1185">Reference proteome</keyword>
<accession>A0A7Y6UPQ1</accession>
<reference evidence="3 4" key="1">
    <citation type="submission" date="2020-06" db="EMBL/GenBank/DDBJ databases">
        <authorList>
            <person name="Grouzdev D.S."/>
        </authorList>
    </citation>
    <scope>NUCLEOTIDE SEQUENCE [LARGE SCALE GENOMIC DNA]</scope>
    <source>
        <strain evidence="3 4">HO-A22</strain>
    </source>
</reference>
<dbReference type="InterPro" id="IPR025841">
    <property type="entry name" value="CP_ATPgrasp_2"/>
</dbReference>
<dbReference type="Pfam" id="PF04168">
    <property type="entry name" value="Alpha-E"/>
    <property type="match status" value="1"/>
</dbReference>
<dbReference type="PANTHER" id="PTHR34595">
    <property type="entry name" value="BLR5612 PROTEIN"/>
    <property type="match status" value="1"/>
</dbReference>
<organism evidence="3 4">
    <name type="scientific">Ensifer oleiphilus</name>
    <dbReference type="NCBI Taxonomy" id="2742698"/>
    <lineage>
        <taxon>Bacteria</taxon>
        <taxon>Pseudomonadati</taxon>
        <taxon>Pseudomonadota</taxon>
        <taxon>Alphaproteobacteria</taxon>
        <taxon>Hyphomicrobiales</taxon>
        <taxon>Rhizobiaceae</taxon>
        <taxon>Sinorhizobium/Ensifer group</taxon>
        <taxon>Ensifer</taxon>
    </lineage>
</organism>
<comment type="caution">
    <text evidence="3">The sequence shown here is derived from an EMBL/GenBank/DDBJ whole genome shotgun (WGS) entry which is preliminary data.</text>
</comment>
<feature type="domain" description="Circularly permuted ATP-grasp type 2" evidence="2">
    <location>
        <begin position="95"/>
        <end position="473"/>
    </location>
</feature>
<evidence type="ECO:0000259" key="1">
    <source>
        <dbReference type="Pfam" id="PF04168"/>
    </source>
</evidence>
<feature type="domain" description="DUF403" evidence="1">
    <location>
        <begin position="521"/>
        <end position="801"/>
    </location>
</feature>
<dbReference type="PANTHER" id="PTHR34595:SF2">
    <property type="entry name" value="BLR2978 PROTEIN"/>
    <property type="match status" value="1"/>
</dbReference>
<evidence type="ECO:0000313" key="3">
    <source>
        <dbReference type="EMBL" id="NVD41610.1"/>
    </source>
</evidence>
<dbReference type="Proteomes" id="UP000520198">
    <property type="component" value="Unassembled WGS sequence"/>
</dbReference>
<proteinExistence type="predicted"/>
<evidence type="ECO:0000259" key="2">
    <source>
        <dbReference type="Pfam" id="PF14403"/>
    </source>
</evidence>
<sequence>MAKKQTAAADRLGIDDDPVFGYRALPGIADEMLDAQGNVRPVWQRLLSTLGRLDETELANRFARADRYLRDAGVFYRVYGGKDSSERSWPLSHIPVLIDENEWATVSQGLIQRAELLEKVVADIYGENRLVREGLLPPALVASNPEFLRPLVGVKPADGHFLQFISFEIGRGPDGNWWVLSDRTEAPSGAGFALENRVATTRAFSNLYAETHVHRLAGFFGAFRDTLQARKLHPDDRIAVLSPGIANETYFEHAYIARYLGFMLLEGEDLTVVGGRVMVRTVAGLKPVGVLWRRLDAAFADPLELNQSSHIGTPGIVEALRAGSVAIVNALGSGIVETRAFLAFMPAICRHLLGEDQKLPSIATWWCGQTSERAQVAANIDRMVIGPAYATRPLFDDNGQSVLGASLAEKDAASIAHWLDAEGGKLVGQEAVTLSTTPAWVRGRLTPRPMSLRVFAARTRDGWQIMPGGFARIGSGDDVAAIAMQAGGTAADVWIVSDRPVERTTLLPAEESFTRNMPGSLPSRAADNLFWLGRYIERAEGALRILRAWHGRFAETADPSLPLLQDVTDYLAALDIDTRQAVPDSLLANISSALFSAGNIRDRFSPDGWLALNDLSQTARKFHATVQSGDDATRAMTVLLRKLAGFAGLVHENMYRFTGWRFLSIGRYIERGLHMTRLLGHMSGPNAPDGAYDMLLEIGDSVMTHRRRYNVNTAALTVTDLLALDPLNPRSVLYQLNEIKTEVELLPNACVNGQMSPFYREAMRLHSGLAVMTPEAMNLGVYNRLERDLEELSNILANTYLG</sequence>
<dbReference type="RefSeq" id="WP_176354998.1">
    <property type="nucleotide sequence ID" value="NZ_JABWDU010000006.1"/>
</dbReference>
<dbReference type="InterPro" id="IPR051680">
    <property type="entry name" value="ATP-dep_Glu-Cys_Ligase-2"/>
</dbReference>
<evidence type="ECO:0000313" key="4">
    <source>
        <dbReference type="Proteomes" id="UP000520198"/>
    </source>
</evidence>
<protein>
    <submittedName>
        <fullName evidence="3">Circularly permuted type 2 ATP-grasp protein</fullName>
    </submittedName>
</protein>
<dbReference type="Pfam" id="PF14403">
    <property type="entry name" value="CP_ATPgrasp_2"/>
    <property type="match status" value="1"/>
</dbReference>
<dbReference type="SUPFAM" id="SSF56059">
    <property type="entry name" value="Glutathione synthetase ATP-binding domain-like"/>
    <property type="match status" value="1"/>
</dbReference>
<dbReference type="AlphaFoldDB" id="A0A7Y6UPQ1"/>